<evidence type="ECO:0008006" key="3">
    <source>
        <dbReference type="Google" id="ProtNLM"/>
    </source>
</evidence>
<accession>A0A512M9Q8</accession>
<keyword evidence="2" id="KW-1185">Reference proteome</keyword>
<proteinExistence type="predicted"/>
<organism evidence="1 2">
    <name type="scientific">Brevifollis gellanilyticus</name>
    <dbReference type="NCBI Taxonomy" id="748831"/>
    <lineage>
        <taxon>Bacteria</taxon>
        <taxon>Pseudomonadati</taxon>
        <taxon>Verrucomicrobiota</taxon>
        <taxon>Verrucomicrobiia</taxon>
        <taxon>Verrucomicrobiales</taxon>
        <taxon>Verrucomicrobiaceae</taxon>
    </lineage>
</organism>
<dbReference type="RefSeq" id="WP_146851043.1">
    <property type="nucleotide sequence ID" value="NZ_BKAG01000018.1"/>
</dbReference>
<gene>
    <name evidence="1" type="ORF">BGE01nite_27560</name>
</gene>
<protein>
    <recommendedName>
        <fullName evidence="3">Roadblock/LAMTOR2 domain-containing protein</fullName>
    </recommendedName>
</protein>
<evidence type="ECO:0000313" key="1">
    <source>
        <dbReference type="EMBL" id="GEP43465.1"/>
    </source>
</evidence>
<dbReference type="EMBL" id="BKAG01000018">
    <property type="protein sequence ID" value="GEP43465.1"/>
    <property type="molecule type" value="Genomic_DNA"/>
</dbReference>
<dbReference type="Proteomes" id="UP000321577">
    <property type="component" value="Unassembled WGS sequence"/>
</dbReference>
<name>A0A512M9Q8_9BACT</name>
<comment type="caution">
    <text evidence="1">The sequence shown here is derived from an EMBL/GenBank/DDBJ whole genome shotgun (WGS) entry which is preliminary data.</text>
</comment>
<evidence type="ECO:0000313" key="2">
    <source>
        <dbReference type="Proteomes" id="UP000321577"/>
    </source>
</evidence>
<dbReference type="AlphaFoldDB" id="A0A512M9Q8"/>
<reference evidence="1 2" key="1">
    <citation type="submission" date="2019-07" db="EMBL/GenBank/DDBJ databases">
        <title>Whole genome shotgun sequence of Brevifollis gellanilyticus NBRC 108608.</title>
        <authorList>
            <person name="Hosoyama A."/>
            <person name="Uohara A."/>
            <person name="Ohji S."/>
            <person name="Ichikawa N."/>
        </authorList>
    </citation>
    <scope>NUCLEOTIDE SEQUENCE [LARGE SCALE GENOMIC DNA]</scope>
    <source>
        <strain evidence="1 2">NBRC 108608</strain>
    </source>
</reference>
<sequence length="116" mass="12235">MNAVLIHADGTAEVVFGEFSGDLTSVAVLTQAAISALEESAGTSQIIQCHQSGACITFVRREDDSWLRVTHEAGVPAEQVREWGLKLKSNKTSGKSSISGPLRVPSLADALNIGMP</sequence>